<accession>A0A8S8XAK3</accession>
<comment type="catalytic activity">
    <reaction evidence="3">
        <text>D-glucose + ATP = D-glucose 6-phosphate + ADP + H(+)</text>
        <dbReference type="Rhea" id="RHEA:17825"/>
        <dbReference type="ChEBI" id="CHEBI:4167"/>
        <dbReference type="ChEBI" id="CHEBI:15378"/>
        <dbReference type="ChEBI" id="CHEBI:30616"/>
        <dbReference type="ChEBI" id="CHEBI:61548"/>
        <dbReference type="ChEBI" id="CHEBI:456216"/>
        <dbReference type="EC" id="2.7.1.2"/>
    </reaction>
</comment>
<dbReference type="EMBL" id="BOPV01000001">
    <property type="protein sequence ID" value="GIL40503.1"/>
    <property type="molecule type" value="Genomic_DNA"/>
</dbReference>
<dbReference type="GO" id="GO:0005829">
    <property type="term" value="C:cytosol"/>
    <property type="evidence" value="ECO:0007669"/>
    <property type="project" value="TreeGrafter"/>
</dbReference>
<sequence>MTALLGDIGATNARFALLQDGELVDPRILPCADYPTLQAAIEAYLGGRKAESAALAIAAPITGRRVAFTNLPWQFDTDELAAQFGFAPCLVLNDFAAAALAIPRLQPADLHQIGGTLPVPDDAPRAILGPGSGLGVASLVPLPNGHYLPLPGEGGHATLAATDAREAAVIAELSRRFGGHVSVERVLSGPGLVNLYAALSAIEHETAHDAESLRLAPAEISERARAGDVRAQEAVQLLSGWLGTVAGNLALTVGARGGVYVGGGVVSQLGTLFDEARFRARFEAKGRMKTYLAPIPIFLVSNRLSAFLGLAQALDQAIP</sequence>
<dbReference type="PANTHER" id="PTHR47690:SF1">
    <property type="entry name" value="GLUCOKINASE"/>
    <property type="match status" value="1"/>
</dbReference>
<dbReference type="GO" id="GO:0005524">
    <property type="term" value="F:ATP binding"/>
    <property type="evidence" value="ECO:0007669"/>
    <property type="project" value="UniProtKB-UniRule"/>
</dbReference>
<dbReference type="CDD" id="cd24008">
    <property type="entry name" value="ASKHA_NBD_GLK"/>
    <property type="match status" value="1"/>
</dbReference>
<dbReference type="PANTHER" id="PTHR47690">
    <property type="entry name" value="GLUCOKINASE"/>
    <property type="match status" value="1"/>
</dbReference>
<dbReference type="GO" id="GO:0006096">
    <property type="term" value="P:glycolytic process"/>
    <property type="evidence" value="ECO:0007669"/>
    <property type="project" value="UniProtKB-UniRule"/>
</dbReference>
<keyword evidence="1 3" id="KW-0808">Transferase</keyword>
<proteinExistence type="inferred from homology"/>
<dbReference type="Gene3D" id="3.40.367.20">
    <property type="match status" value="1"/>
</dbReference>
<dbReference type="NCBIfam" id="TIGR00749">
    <property type="entry name" value="glk"/>
    <property type="match status" value="1"/>
</dbReference>
<dbReference type="RefSeq" id="WP_420243601.1">
    <property type="nucleotide sequence ID" value="NZ_BOPV01000001.1"/>
</dbReference>
<evidence type="ECO:0000256" key="2">
    <source>
        <dbReference type="ARBA" id="ARBA00022777"/>
    </source>
</evidence>
<keyword evidence="2 3" id="KW-0418">Kinase</keyword>
<dbReference type="GO" id="GO:0005536">
    <property type="term" value="F:D-glucose binding"/>
    <property type="evidence" value="ECO:0007669"/>
    <property type="project" value="InterPro"/>
</dbReference>
<organism evidence="5 6">
    <name type="scientific">Roseiterribacter gracilis</name>
    <dbReference type="NCBI Taxonomy" id="2812848"/>
    <lineage>
        <taxon>Bacteria</taxon>
        <taxon>Pseudomonadati</taxon>
        <taxon>Pseudomonadota</taxon>
        <taxon>Alphaproteobacteria</taxon>
        <taxon>Rhodospirillales</taxon>
        <taxon>Roseiterribacteraceae</taxon>
        <taxon>Roseiterribacter</taxon>
    </lineage>
</organism>
<name>A0A8S8XAK3_9PROT</name>
<keyword evidence="3" id="KW-0963">Cytoplasm</keyword>
<dbReference type="AlphaFoldDB" id="A0A8S8XAK3"/>
<gene>
    <name evidence="3" type="primary">glk</name>
    <name evidence="5" type="ORF">TMPK1_27400</name>
</gene>
<evidence type="ECO:0000256" key="1">
    <source>
        <dbReference type="ARBA" id="ARBA00022679"/>
    </source>
</evidence>
<reference evidence="5" key="1">
    <citation type="submission" date="2021-02" db="EMBL/GenBank/DDBJ databases">
        <title>Genome sequence of Rhodospirillales sp. strain TMPK1 isolated from soil.</title>
        <authorList>
            <person name="Nakai R."/>
            <person name="Kusada H."/>
            <person name="Tamaki H."/>
        </authorList>
    </citation>
    <scope>NUCLEOTIDE SEQUENCE</scope>
    <source>
        <strain evidence="5">TMPK1</strain>
    </source>
</reference>
<dbReference type="EC" id="2.7.1.2" evidence="3"/>
<dbReference type="InterPro" id="IPR043129">
    <property type="entry name" value="ATPase_NBD"/>
</dbReference>
<dbReference type="InterPro" id="IPR003836">
    <property type="entry name" value="Glucokinase"/>
</dbReference>
<dbReference type="Proteomes" id="UP000681075">
    <property type="component" value="Unassembled WGS sequence"/>
</dbReference>
<dbReference type="HAMAP" id="MF_00524">
    <property type="entry name" value="Glucokinase"/>
    <property type="match status" value="1"/>
</dbReference>
<dbReference type="SUPFAM" id="SSF53067">
    <property type="entry name" value="Actin-like ATPase domain"/>
    <property type="match status" value="1"/>
</dbReference>
<keyword evidence="6" id="KW-1185">Reference proteome</keyword>
<keyword evidence="3" id="KW-0547">Nucleotide-binding</keyword>
<comment type="subcellular location">
    <subcellularLocation>
        <location evidence="3">Cytoplasm</location>
    </subcellularLocation>
</comment>
<dbReference type="Gene3D" id="3.30.420.40">
    <property type="match status" value="1"/>
</dbReference>
<keyword evidence="3" id="KW-0324">Glycolysis</keyword>
<evidence type="ECO:0000256" key="4">
    <source>
        <dbReference type="RuleBase" id="RU004046"/>
    </source>
</evidence>
<dbReference type="Pfam" id="PF02685">
    <property type="entry name" value="Glucokinase"/>
    <property type="match status" value="1"/>
</dbReference>
<evidence type="ECO:0000256" key="3">
    <source>
        <dbReference type="HAMAP-Rule" id="MF_00524"/>
    </source>
</evidence>
<evidence type="ECO:0000313" key="5">
    <source>
        <dbReference type="EMBL" id="GIL40503.1"/>
    </source>
</evidence>
<dbReference type="GO" id="GO:0004340">
    <property type="term" value="F:glucokinase activity"/>
    <property type="evidence" value="ECO:0007669"/>
    <property type="project" value="UniProtKB-UniRule"/>
</dbReference>
<evidence type="ECO:0000313" key="6">
    <source>
        <dbReference type="Proteomes" id="UP000681075"/>
    </source>
</evidence>
<comment type="similarity">
    <text evidence="3 4">Belongs to the bacterial glucokinase family.</text>
</comment>
<keyword evidence="3" id="KW-0067">ATP-binding</keyword>
<comment type="caution">
    <text evidence="3">Lacks conserved residue(s) required for the propagation of feature annotation.</text>
</comment>
<comment type="caution">
    <text evidence="5">The sequence shown here is derived from an EMBL/GenBank/DDBJ whole genome shotgun (WGS) entry which is preliminary data.</text>
</comment>
<dbReference type="InterPro" id="IPR050201">
    <property type="entry name" value="Bacterial_glucokinase"/>
</dbReference>
<protein>
    <recommendedName>
        <fullName evidence="3">Glucokinase</fullName>
        <ecNumber evidence="3">2.7.1.2</ecNumber>
    </recommendedName>
    <alternativeName>
        <fullName evidence="3">Glucose kinase</fullName>
    </alternativeName>
</protein>